<organism evidence="1 2">
    <name type="scientific">Roseateles hydrophilus</name>
    <dbReference type="NCBI Taxonomy" id="2975054"/>
    <lineage>
        <taxon>Bacteria</taxon>
        <taxon>Pseudomonadati</taxon>
        <taxon>Pseudomonadota</taxon>
        <taxon>Betaproteobacteria</taxon>
        <taxon>Burkholderiales</taxon>
        <taxon>Sphaerotilaceae</taxon>
        <taxon>Roseateles</taxon>
    </lineage>
</organism>
<gene>
    <name evidence="1" type="ORF">NYO99_11800</name>
</gene>
<proteinExistence type="predicted"/>
<sequence length="256" mass="27611">MNSAVRVLMAAGFAALVATPHQAHAWGANGHRLIAELAEAKLPAATRAKVQELLKLEPGATLVSIATWADETRSPSTAAWHYVNFARGGDCTYEQPRDCPEGKCVVVALERNLAVLASAQPAEERLTALKWVVHLVGDVHQPLHAGFADDKGGNLFQLRAFNRGTNLHSLWDGGVILNWPGGEEQLRAAVTTAAAPQAVGKPSEWASEACRVAAAPDFYPEERMVPDSYFERWRPVIAERLNAAAARLAVLLAKTL</sequence>
<evidence type="ECO:0000313" key="1">
    <source>
        <dbReference type="EMBL" id="MCY4745658.1"/>
    </source>
</evidence>
<name>A0ACC6CB26_9BURK</name>
<comment type="caution">
    <text evidence="1">The sequence shown here is derived from an EMBL/GenBank/DDBJ whole genome shotgun (WGS) entry which is preliminary data.</text>
</comment>
<dbReference type="Proteomes" id="UP001076464">
    <property type="component" value="Unassembled WGS sequence"/>
</dbReference>
<protein>
    <submittedName>
        <fullName evidence="1">S1/P1 nuclease</fullName>
    </submittedName>
</protein>
<evidence type="ECO:0000313" key="2">
    <source>
        <dbReference type="Proteomes" id="UP001076464"/>
    </source>
</evidence>
<reference evidence="1" key="1">
    <citation type="submission" date="2022-08" db="EMBL/GenBank/DDBJ databases">
        <title>Genome sequencing of Pelomonas sp. UHG3.</title>
        <authorList>
            <person name="So Y."/>
        </authorList>
    </citation>
    <scope>NUCLEOTIDE SEQUENCE</scope>
    <source>
        <strain evidence="1">UHG3</strain>
    </source>
</reference>
<accession>A0ACC6CB26</accession>
<dbReference type="EMBL" id="JAPPUY010000003">
    <property type="protein sequence ID" value="MCY4745658.1"/>
    <property type="molecule type" value="Genomic_DNA"/>
</dbReference>
<keyword evidence="2" id="KW-1185">Reference proteome</keyword>